<dbReference type="Proteomes" id="UP001596047">
    <property type="component" value="Unassembled WGS sequence"/>
</dbReference>
<dbReference type="Pfam" id="PF12833">
    <property type="entry name" value="HTH_18"/>
    <property type="match status" value="1"/>
</dbReference>
<dbReference type="SMART" id="SM00871">
    <property type="entry name" value="AraC_E_bind"/>
    <property type="match status" value="2"/>
</dbReference>
<dbReference type="EMBL" id="JBHSOW010000060">
    <property type="protein sequence ID" value="MFC5650652.1"/>
    <property type="molecule type" value="Genomic_DNA"/>
</dbReference>
<dbReference type="PANTHER" id="PTHR47504:SF5">
    <property type="entry name" value="RIGHT ORIGIN-BINDING PROTEIN"/>
    <property type="match status" value="1"/>
</dbReference>
<evidence type="ECO:0000259" key="4">
    <source>
        <dbReference type="PROSITE" id="PS01124"/>
    </source>
</evidence>
<dbReference type="PROSITE" id="PS01124">
    <property type="entry name" value="HTH_ARAC_FAMILY_2"/>
    <property type="match status" value="1"/>
</dbReference>
<evidence type="ECO:0000313" key="6">
    <source>
        <dbReference type="Proteomes" id="UP001596047"/>
    </source>
</evidence>
<dbReference type="SMART" id="SM00342">
    <property type="entry name" value="HTH_ARAC"/>
    <property type="match status" value="1"/>
</dbReference>
<protein>
    <submittedName>
        <fullName evidence="5">Helix-turn-helix domain-containing protein</fullName>
    </submittedName>
</protein>
<name>A0ABW0VXP5_9BACL</name>
<reference evidence="6" key="1">
    <citation type="journal article" date="2019" name="Int. J. Syst. Evol. Microbiol.">
        <title>The Global Catalogue of Microorganisms (GCM) 10K type strain sequencing project: providing services to taxonomists for standard genome sequencing and annotation.</title>
        <authorList>
            <consortium name="The Broad Institute Genomics Platform"/>
            <consortium name="The Broad Institute Genome Sequencing Center for Infectious Disease"/>
            <person name="Wu L."/>
            <person name="Ma J."/>
        </authorList>
    </citation>
    <scope>NUCLEOTIDE SEQUENCE [LARGE SCALE GENOMIC DNA]</scope>
    <source>
        <strain evidence="6">CGMCC 1.3240</strain>
    </source>
</reference>
<comment type="caution">
    <text evidence="5">The sequence shown here is derived from an EMBL/GenBank/DDBJ whole genome shotgun (WGS) entry which is preliminary data.</text>
</comment>
<dbReference type="InterPro" id="IPR050959">
    <property type="entry name" value="MarA-like"/>
</dbReference>
<dbReference type="InterPro" id="IPR010499">
    <property type="entry name" value="AraC_E-bd"/>
</dbReference>
<accession>A0ABW0VXP5</accession>
<keyword evidence="3" id="KW-0804">Transcription</keyword>
<dbReference type="PRINTS" id="PR00032">
    <property type="entry name" value="HTHARAC"/>
</dbReference>
<dbReference type="Pfam" id="PF06445">
    <property type="entry name" value="GyrI-like"/>
    <property type="match status" value="1"/>
</dbReference>
<dbReference type="SUPFAM" id="SSF46689">
    <property type="entry name" value="Homeodomain-like"/>
    <property type="match status" value="2"/>
</dbReference>
<dbReference type="InterPro" id="IPR029442">
    <property type="entry name" value="GyrI-like"/>
</dbReference>
<dbReference type="Gene3D" id="3.20.80.10">
    <property type="entry name" value="Regulatory factor, effector binding domain"/>
    <property type="match status" value="2"/>
</dbReference>
<dbReference type="InterPro" id="IPR009057">
    <property type="entry name" value="Homeodomain-like_sf"/>
</dbReference>
<evidence type="ECO:0000256" key="2">
    <source>
        <dbReference type="ARBA" id="ARBA00023125"/>
    </source>
</evidence>
<dbReference type="SUPFAM" id="SSF55136">
    <property type="entry name" value="Probable bacterial effector-binding domain"/>
    <property type="match status" value="1"/>
</dbReference>
<dbReference type="InterPro" id="IPR011256">
    <property type="entry name" value="Reg_factor_effector_dom_sf"/>
</dbReference>
<evidence type="ECO:0000313" key="5">
    <source>
        <dbReference type="EMBL" id="MFC5650652.1"/>
    </source>
</evidence>
<sequence>MEAVKAVQNAIDYMEEHLYEHVELEQIAAAAYMSVPSMYRIFYALTGHPLKEYIRKRRTSQAAIMLRQSKLPVVDIAVACGFESYQAFTKSFKKLVGLTPGSYRDAVLYYSFEKVNLLEKVHYSERREVSEQYPDVKVIRTAPMNVLSFKYRASLRAGLEEQAFHAFYQRLAESDFPLNEARIIGRNLEKPSGCQKEHEYELMAAYPQQHLPHPLPDDPDLQNAILPGGLYAVSLTPADAASTIIASWNRMLAEWLPKSTFTLGEHSFLEEWMHYKGRVTRLKLMLPVERVKEQPSIEVMELASVPLRVFRSYGAHSPSLADERLTAWLTEQELRSDDAGKIQLYMFANYGMLPSSDEYWYELGVSLPHDPSALPDENTRVVGGLYACLTTPAYGAMTGVMDKLYSWLYQNENYEHDESRQGYARYTPGAPDNLERTTSVTTCIPVRLLHSRKELRNGTACKPSSAGGWSFTTDFS</sequence>
<evidence type="ECO:0000256" key="1">
    <source>
        <dbReference type="ARBA" id="ARBA00023015"/>
    </source>
</evidence>
<evidence type="ECO:0000256" key="3">
    <source>
        <dbReference type="ARBA" id="ARBA00023163"/>
    </source>
</evidence>
<dbReference type="PANTHER" id="PTHR47504">
    <property type="entry name" value="RIGHT ORIGIN-BINDING PROTEIN"/>
    <property type="match status" value="1"/>
</dbReference>
<proteinExistence type="predicted"/>
<gene>
    <name evidence="5" type="ORF">ACFPYJ_16275</name>
</gene>
<keyword evidence="2" id="KW-0238">DNA-binding</keyword>
<dbReference type="RefSeq" id="WP_379189228.1">
    <property type="nucleotide sequence ID" value="NZ_JBHSOW010000060.1"/>
</dbReference>
<dbReference type="Gene3D" id="1.10.10.60">
    <property type="entry name" value="Homeodomain-like"/>
    <property type="match status" value="2"/>
</dbReference>
<dbReference type="InterPro" id="IPR020449">
    <property type="entry name" value="Tscrpt_reg_AraC-type_HTH"/>
</dbReference>
<dbReference type="InterPro" id="IPR018060">
    <property type="entry name" value="HTH_AraC"/>
</dbReference>
<keyword evidence="1" id="KW-0805">Transcription regulation</keyword>
<feature type="domain" description="HTH araC/xylS-type" evidence="4">
    <location>
        <begin position="8"/>
        <end position="106"/>
    </location>
</feature>
<keyword evidence="6" id="KW-1185">Reference proteome</keyword>
<organism evidence="5 6">
    <name type="scientific">Paenibacillus solisilvae</name>
    <dbReference type="NCBI Taxonomy" id="2486751"/>
    <lineage>
        <taxon>Bacteria</taxon>
        <taxon>Bacillati</taxon>
        <taxon>Bacillota</taxon>
        <taxon>Bacilli</taxon>
        <taxon>Bacillales</taxon>
        <taxon>Paenibacillaceae</taxon>
        <taxon>Paenibacillus</taxon>
    </lineage>
</organism>